<protein>
    <submittedName>
        <fullName evidence="1">Uncharacterized protein</fullName>
    </submittedName>
</protein>
<keyword evidence="2" id="KW-1185">Reference proteome</keyword>
<dbReference type="AlphaFoldDB" id="Q21PY6"/>
<organism evidence="1 2">
    <name type="scientific">Albidiferax ferrireducens (strain ATCC BAA-621 / DSM 15236 / T118)</name>
    <name type="common">Rhodoferax ferrireducens</name>
    <dbReference type="NCBI Taxonomy" id="338969"/>
    <lineage>
        <taxon>Bacteria</taxon>
        <taxon>Pseudomonadati</taxon>
        <taxon>Pseudomonadota</taxon>
        <taxon>Betaproteobacteria</taxon>
        <taxon>Burkholderiales</taxon>
        <taxon>Comamonadaceae</taxon>
        <taxon>Rhodoferax</taxon>
    </lineage>
</organism>
<name>Q21PY6_ALBFT</name>
<sequence length="321" mass="36437">MNTKSKFKMVPAVLKQGIRYCGLSFTVKSETEGFFDPVTREACGDSMDYGKLFAYLFRRFGYPNRGWDGYKELTKYVLTTPHSDMVLSVVPYVGDNTSLHFTFLVPMEVLCQINDYGQRFRNAWEERALDWREKLGLPDWMSEWMEFCNTSLRAQFHNLPQYNNWRETLPWMMSLGSGKGRSKFDKMTRRANQFCTQLHADFEKVEAEPGYCERSPNWREWDDEDPIKPFADAAFAALRDLHRPVGVRDQEISAFGVVNSTRQPLAAPAVAGYPSGMLGNAAPEGFAELHGLVLKLGNGNARSGIKKAIAMLAHKTAQSPS</sequence>
<gene>
    <name evidence="1" type="ordered locus">Rfer_4473</name>
</gene>
<keyword evidence="1" id="KW-0614">Plasmid</keyword>
<dbReference type="OrthoDB" id="9204593at2"/>
<proteinExistence type="predicted"/>
<geneLocation type="plasmid" evidence="2">
    <name>pDSM15236</name>
</geneLocation>
<dbReference type="RefSeq" id="WP_011458580.1">
    <property type="nucleotide sequence ID" value="NC_007901.1"/>
</dbReference>
<reference evidence="2" key="1">
    <citation type="submission" date="2006-02" db="EMBL/GenBank/DDBJ databases">
        <title>Complete sequence of plasmid 1 of Rhodoferax ferrireducens DSM 15236.</title>
        <authorList>
            <person name="Copeland A."/>
            <person name="Lucas S."/>
            <person name="Lapidus A."/>
            <person name="Barry K."/>
            <person name="Detter J.C."/>
            <person name="Glavina del Rio T."/>
            <person name="Hammon N."/>
            <person name="Israni S."/>
            <person name="Pitluck S."/>
            <person name="Brettin T."/>
            <person name="Bruce D."/>
            <person name="Han C."/>
            <person name="Tapia R."/>
            <person name="Gilna P."/>
            <person name="Kiss H."/>
            <person name="Schmutz J."/>
            <person name="Larimer F."/>
            <person name="Land M."/>
            <person name="Kyrpides N."/>
            <person name="Ivanova N."/>
            <person name="Richardson P."/>
        </authorList>
    </citation>
    <scope>NUCLEOTIDE SEQUENCE [LARGE SCALE GENOMIC DNA]</scope>
    <source>
        <strain evidence="2">ATCC BAA-621 / DSM 15236 / T118</strain>
        <plasmid evidence="2">Plasmid pDSM15236</plasmid>
    </source>
</reference>
<dbReference type="Proteomes" id="UP000008332">
    <property type="component" value="Plasmid unnamed1"/>
</dbReference>
<evidence type="ECO:0000313" key="2">
    <source>
        <dbReference type="Proteomes" id="UP000008332"/>
    </source>
</evidence>
<dbReference type="EMBL" id="CP000268">
    <property type="protein sequence ID" value="ABD72159.1"/>
    <property type="molecule type" value="Genomic_DNA"/>
</dbReference>
<dbReference type="HOGENOM" id="CLU_865664_0_0_4"/>
<accession>Q21PY6</accession>
<evidence type="ECO:0000313" key="1">
    <source>
        <dbReference type="EMBL" id="ABD72159.1"/>
    </source>
</evidence>
<dbReference type="KEGG" id="rfr:Rfer_4473"/>